<dbReference type="Proteomes" id="UP001501480">
    <property type="component" value="Unassembled WGS sequence"/>
</dbReference>
<keyword evidence="12" id="KW-0119">Carbohydrate metabolism</keyword>
<reference evidence="16 17" key="1">
    <citation type="journal article" date="2019" name="Int. J. Syst. Evol. Microbiol.">
        <title>The Global Catalogue of Microorganisms (GCM) 10K type strain sequencing project: providing services to taxonomists for standard genome sequencing and annotation.</title>
        <authorList>
            <consortium name="The Broad Institute Genomics Platform"/>
            <consortium name="The Broad Institute Genome Sequencing Center for Infectious Disease"/>
            <person name="Wu L."/>
            <person name="Ma J."/>
        </authorList>
    </citation>
    <scope>NUCLEOTIDE SEQUENCE [LARGE SCALE GENOMIC DNA]</scope>
    <source>
        <strain evidence="16 17">JCM 15749</strain>
    </source>
</reference>
<dbReference type="RefSeq" id="WP_344328844.1">
    <property type="nucleotide sequence ID" value="NZ_BAAAPY010000009.1"/>
</dbReference>
<organism evidence="16 17">
    <name type="scientific">Aeromicrobium halocynthiae</name>
    <dbReference type="NCBI Taxonomy" id="560557"/>
    <lineage>
        <taxon>Bacteria</taxon>
        <taxon>Bacillati</taxon>
        <taxon>Actinomycetota</taxon>
        <taxon>Actinomycetes</taxon>
        <taxon>Propionibacteriales</taxon>
        <taxon>Nocardioidaceae</taxon>
        <taxon>Aeromicrobium</taxon>
    </lineage>
</organism>
<keyword evidence="9" id="KW-0418">Kinase</keyword>
<keyword evidence="11" id="KW-0320">Glycogen biosynthesis</keyword>
<gene>
    <name evidence="16" type="ORF">GCM10009821_23730</name>
</gene>
<dbReference type="InterPro" id="IPR011009">
    <property type="entry name" value="Kinase-like_dom_sf"/>
</dbReference>
<evidence type="ECO:0000256" key="2">
    <source>
        <dbReference type="ARBA" id="ARBA00006219"/>
    </source>
</evidence>
<keyword evidence="17" id="KW-1185">Reference proteome</keyword>
<dbReference type="SUPFAM" id="SSF56112">
    <property type="entry name" value="Protein kinase-like (PK-like)"/>
    <property type="match status" value="1"/>
</dbReference>
<dbReference type="EC" id="2.7.1.175" evidence="4"/>
<dbReference type="Gene3D" id="3.90.1200.10">
    <property type="match status" value="1"/>
</dbReference>
<keyword evidence="10" id="KW-0067">ATP-binding</keyword>
<evidence type="ECO:0000256" key="4">
    <source>
        <dbReference type="ARBA" id="ARBA00011962"/>
    </source>
</evidence>
<evidence type="ECO:0000256" key="6">
    <source>
        <dbReference type="ARBA" id="ARBA00022600"/>
    </source>
</evidence>
<comment type="caution">
    <text evidence="16">The sequence shown here is derived from an EMBL/GenBank/DDBJ whole genome shotgun (WGS) entry which is preliminary data.</text>
</comment>
<comment type="pathway">
    <text evidence="1">Glycan biosynthesis; glycogen biosynthesis.</text>
</comment>
<evidence type="ECO:0000256" key="5">
    <source>
        <dbReference type="ARBA" id="ARBA00013882"/>
    </source>
</evidence>
<keyword evidence="7" id="KW-0808">Transferase</keyword>
<evidence type="ECO:0000259" key="15">
    <source>
        <dbReference type="Pfam" id="PF18085"/>
    </source>
</evidence>
<evidence type="ECO:0000313" key="16">
    <source>
        <dbReference type="EMBL" id="GAA2082218.1"/>
    </source>
</evidence>
<comment type="catalytic activity">
    <reaction evidence="14">
        <text>D-maltose + ATP = alpha-maltose 1-phosphate + ADP + H(+)</text>
        <dbReference type="Rhea" id="RHEA:31915"/>
        <dbReference type="ChEBI" id="CHEBI:15378"/>
        <dbReference type="ChEBI" id="CHEBI:17306"/>
        <dbReference type="ChEBI" id="CHEBI:30616"/>
        <dbReference type="ChEBI" id="CHEBI:63576"/>
        <dbReference type="ChEBI" id="CHEBI:456216"/>
        <dbReference type="EC" id="2.7.1.175"/>
    </reaction>
</comment>
<evidence type="ECO:0000256" key="1">
    <source>
        <dbReference type="ARBA" id="ARBA00004964"/>
    </source>
</evidence>
<dbReference type="Pfam" id="PF18085">
    <property type="entry name" value="Mak_N_cap"/>
    <property type="match status" value="1"/>
</dbReference>
<feature type="domain" description="Maltokinase N-terminal cap" evidence="15">
    <location>
        <begin position="6"/>
        <end position="89"/>
    </location>
</feature>
<evidence type="ECO:0000256" key="14">
    <source>
        <dbReference type="ARBA" id="ARBA00049067"/>
    </source>
</evidence>
<comment type="similarity">
    <text evidence="2">Belongs to the aminoglycoside phosphotransferase family.</text>
</comment>
<evidence type="ECO:0000256" key="10">
    <source>
        <dbReference type="ARBA" id="ARBA00022840"/>
    </source>
</evidence>
<evidence type="ECO:0000256" key="7">
    <source>
        <dbReference type="ARBA" id="ARBA00022679"/>
    </source>
</evidence>
<keyword evidence="6" id="KW-0321">Glycogen metabolism</keyword>
<dbReference type="EMBL" id="BAAAPY010000009">
    <property type="protein sequence ID" value="GAA2082218.1"/>
    <property type="molecule type" value="Genomic_DNA"/>
</dbReference>
<accession>A0ABN2W2Q5</accession>
<name>A0ABN2W2Q5_9ACTN</name>
<evidence type="ECO:0000313" key="17">
    <source>
        <dbReference type="Proteomes" id="UP001501480"/>
    </source>
</evidence>
<evidence type="ECO:0000256" key="9">
    <source>
        <dbReference type="ARBA" id="ARBA00022777"/>
    </source>
</evidence>
<comment type="subunit">
    <text evidence="3">Monomer.</text>
</comment>
<proteinExistence type="inferred from homology"/>
<evidence type="ECO:0000256" key="8">
    <source>
        <dbReference type="ARBA" id="ARBA00022741"/>
    </source>
</evidence>
<evidence type="ECO:0000256" key="11">
    <source>
        <dbReference type="ARBA" id="ARBA00023056"/>
    </source>
</evidence>
<evidence type="ECO:0000256" key="3">
    <source>
        <dbReference type="ARBA" id="ARBA00011245"/>
    </source>
</evidence>
<evidence type="ECO:0000256" key="13">
    <source>
        <dbReference type="ARBA" id="ARBA00031251"/>
    </source>
</evidence>
<protein>
    <recommendedName>
        <fullName evidence="5">Maltokinase</fullName>
        <ecNumber evidence="4">2.7.1.175</ecNumber>
    </recommendedName>
    <alternativeName>
        <fullName evidence="13">Maltose-1-phosphate synthase</fullName>
    </alternativeName>
</protein>
<keyword evidence="8" id="KW-0547">Nucleotide-binding</keyword>
<dbReference type="InterPro" id="IPR040999">
    <property type="entry name" value="Mak_N_cap"/>
</dbReference>
<sequence length="433" mass="47018">MSRDGYLRRQRWFVGTDREVVGRRALPWSREPDADGFGVRIELVDVHTATGALRTYQVPASYRREPFPGLENALMDEEDGYLVYDALLDAHARGALLAGLADDDAQGAGRAVFASDDGTRLDPAAVTVPLVAEQSNTSVVVGDSLLWKSFRIVGSGPNPDIELGRALTATGARCVAPVRGWVGVGDVDLAMFYDYYPSASDGWDGARASVRDLLADPGPASTAGADFAAEAARLGAAVAQLHDLLRRMGTATADPTQLADRLRRRFEATSSSQRWGHAAAVAFDELAGLAEPVAVQRVHGDLHLGQTLRTVDGWRVFDLEGEPSAPLERRREPDSVWRDVAGMLRSLDYAPWSVGLQVGTDPDVLTPLARDWTTRNASAFLEGYGATADRATWILLRCHQIDKAAYEVDYELAHRPSWASIPRDALQRLLAAS</sequence>
<evidence type="ECO:0000256" key="12">
    <source>
        <dbReference type="ARBA" id="ARBA00023277"/>
    </source>
</evidence>